<evidence type="ECO:0000313" key="1">
    <source>
        <dbReference type="EMBL" id="SHI54687.1"/>
    </source>
</evidence>
<gene>
    <name evidence="1" type="ORF">SAMN02745219_00558</name>
</gene>
<proteinExistence type="predicted"/>
<dbReference type="Gene3D" id="3.40.50.11440">
    <property type="match status" value="1"/>
</dbReference>
<protein>
    <recommendedName>
        <fullName evidence="3">LarA-like N-terminal domain-containing protein</fullName>
    </recommendedName>
</protein>
<dbReference type="STRING" id="1121432.SAMN02745219_00558"/>
<organism evidence="1 2">
    <name type="scientific">Desulfofundulus thermosubterraneus DSM 16057</name>
    <dbReference type="NCBI Taxonomy" id="1121432"/>
    <lineage>
        <taxon>Bacteria</taxon>
        <taxon>Bacillati</taxon>
        <taxon>Bacillota</taxon>
        <taxon>Clostridia</taxon>
        <taxon>Eubacteriales</taxon>
        <taxon>Peptococcaceae</taxon>
        <taxon>Desulfofundulus</taxon>
    </lineage>
</organism>
<accession>A0A1M6C116</accession>
<dbReference type="EMBL" id="FQZM01000006">
    <property type="protein sequence ID" value="SHI54687.1"/>
    <property type="molecule type" value="Genomic_DNA"/>
</dbReference>
<dbReference type="OrthoDB" id="9788398at2"/>
<keyword evidence="2" id="KW-1185">Reference proteome</keyword>
<reference evidence="2" key="1">
    <citation type="submission" date="2016-11" db="EMBL/GenBank/DDBJ databases">
        <authorList>
            <person name="Varghese N."/>
            <person name="Submissions S."/>
        </authorList>
    </citation>
    <scope>NUCLEOTIDE SEQUENCE [LARGE SCALE GENOMIC DNA]</scope>
    <source>
        <strain evidence="2">DSM 16057</strain>
    </source>
</reference>
<dbReference type="RefSeq" id="WP_072867243.1">
    <property type="nucleotide sequence ID" value="NZ_FQZM01000006.1"/>
</dbReference>
<name>A0A1M6C116_9FIRM</name>
<sequence length="414" mass="45649">MKLIFYRVQDLEVPSSLSPEEIRTKISQGLKQYFGQQNFAGKKIGILVGSRGIRNLALIVTETVKYFQNKGARVYLIPAMGSHGGATSQGQRQLVEQYGVTEATTEAQFLSSMEVECLEEIDGFPVYAARDALAMDGLVAINRIKPHTDYHARHESGLVKMLAIGLGKQKGAETIHQYGLHGLTELIPLAAKVIWEKLPVLGGIAIVENKLDQTALVEVVPRETFFDRDAELLSCARQMMPRLPVADLDVLVVREMGKNISGVGIDPNVTGRFRIAEYGEKTGLARRIVVLDLTDASGGNALGMGIADVVTERFYQKIDLKKTYINTITSTFLERAFIPIVAPDDQEAIKIAIETCGRYVDPGQVRMVVIKNTLELKEFYISEALRPELPEGYNIVEGPLAHVFDADGNLLLAF</sequence>
<evidence type="ECO:0008006" key="3">
    <source>
        <dbReference type="Google" id="ProtNLM"/>
    </source>
</evidence>
<evidence type="ECO:0000313" key="2">
    <source>
        <dbReference type="Proteomes" id="UP000184529"/>
    </source>
</evidence>
<dbReference type="Proteomes" id="UP000184529">
    <property type="component" value="Unassembled WGS sequence"/>
</dbReference>
<dbReference type="AlphaFoldDB" id="A0A1M6C116"/>